<feature type="region of interest" description="Disordered" evidence="5">
    <location>
        <begin position="155"/>
        <end position="205"/>
    </location>
</feature>
<evidence type="ECO:0000256" key="2">
    <source>
        <dbReference type="ARBA" id="ARBA00022771"/>
    </source>
</evidence>
<dbReference type="InterPro" id="IPR013087">
    <property type="entry name" value="Znf_C2H2_type"/>
</dbReference>
<dbReference type="Gene3D" id="3.30.160.60">
    <property type="entry name" value="Classic Zinc Finger"/>
    <property type="match status" value="1"/>
</dbReference>
<dbReference type="STRING" id="984486.A0A1E3QVM2"/>
<dbReference type="GeneID" id="30145834"/>
<feature type="compositionally biased region" description="Polar residues" evidence="5">
    <location>
        <begin position="171"/>
        <end position="205"/>
    </location>
</feature>
<dbReference type="SUPFAM" id="SSF57667">
    <property type="entry name" value="beta-beta-alpha zinc fingers"/>
    <property type="match status" value="1"/>
</dbReference>
<evidence type="ECO:0000313" key="8">
    <source>
        <dbReference type="Proteomes" id="UP000094336"/>
    </source>
</evidence>
<dbReference type="AlphaFoldDB" id="A0A1E3QVM2"/>
<evidence type="ECO:0000256" key="4">
    <source>
        <dbReference type="PROSITE-ProRule" id="PRU00042"/>
    </source>
</evidence>
<feature type="compositionally biased region" description="Polar residues" evidence="5">
    <location>
        <begin position="59"/>
        <end position="98"/>
    </location>
</feature>
<dbReference type="RefSeq" id="XP_018987037.1">
    <property type="nucleotide sequence ID" value="XM_019127981.1"/>
</dbReference>
<evidence type="ECO:0000256" key="5">
    <source>
        <dbReference type="SAM" id="MobiDB-lite"/>
    </source>
</evidence>
<name>A0A1E3QVM2_9ASCO</name>
<dbReference type="PROSITE" id="PS50157">
    <property type="entry name" value="ZINC_FINGER_C2H2_2"/>
    <property type="match status" value="1"/>
</dbReference>
<dbReference type="FunFam" id="3.30.160.60:FF:000446">
    <property type="entry name" value="Zinc finger protein"/>
    <property type="match status" value="1"/>
</dbReference>
<evidence type="ECO:0000256" key="3">
    <source>
        <dbReference type="ARBA" id="ARBA00022833"/>
    </source>
</evidence>
<evidence type="ECO:0000313" key="7">
    <source>
        <dbReference type="EMBL" id="ODQ81709.1"/>
    </source>
</evidence>
<feature type="region of interest" description="Disordered" evidence="5">
    <location>
        <begin position="1"/>
        <end position="21"/>
    </location>
</feature>
<feature type="compositionally biased region" description="Low complexity" evidence="5">
    <location>
        <begin position="222"/>
        <end position="234"/>
    </location>
</feature>
<evidence type="ECO:0000256" key="1">
    <source>
        <dbReference type="ARBA" id="ARBA00022723"/>
    </source>
</evidence>
<keyword evidence="8" id="KW-1185">Reference proteome</keyword>
<sequence length="403" mass="44506">MSSVLHYPQHMNHTPILPPINHRQAYSNEDTFYRRPSPPLVHLPSLHYETQEQADSKRVSVSSLASGSNDSSWALSERSNSGTHASGVSTTYPNTATNSPPPLGKSTSSLLYTAISPITHLPPISRLAFPPQAQQPQYPPSQLYYSSLKPEFQYGVPPPAHAGQYPREYPTPSSSAVGPRLMSSSLPPLHSNSEPIQFSMNGSPRSQHFASVASFAREHAHSSSSESISGTLSSKQPRKKRQCPECKHYFSNLATHKSTHLTPDSRPHVCSICDRGFSRSNDLSRHVKRHWKETGSDQGAFKCPFNLHVQQGHEGFKGPHGEGEAHDDNAHTCHLTGIFSRCDTFKNHLKALHFEYPLGTKKNQRGYVSGCCKSCKMRFNKVDDWMSQHVEAGKCPYGAGNGA</sequence>
<dbReference type="GO" id="GO:0008270">
    <property type="term" value="F:zinc ion binding"/>
    <property type="evidence" value="ECO:0007669"/>
    <property type="project" value="UniProtKB-KW"/>
</dbReference>
<reference evidence="8" key="1">
    <citation type="submission" date="2016-05" db="EMBL/GenBank/DDBJ databases">
        <title>Comparative genomics of biotechnologically important yeasts.</title>
        <authorList>
            <consortium name="DOE Joint Genome Institute"/>
            <person name="Riley R."/>
            <person name="Haridas S."/>
            <person name="Wolfe K.H."/>
            <person name="Lopes M.R."/>
            <person name="Hittinger C.T."/>
            <person name="Goker M."/>
            <person name="Salamov A."/>
            <person name="Wisecaver J."/>
            <person name="Long T.M."/>
            <person name="Aerts A.L."/>
            <person name="Barry K."/>
            <person name="Choi C."/>
            <person name="Clum A."/>
            <person name="Coughlan A.Y."/>
            <person name="Deshpande S."/>
            <person name="Douglass A.P."/>
            <person name="Hanson S.J."/>
            <person name="Klenk H.-P."/>
            <person name="Labutti K."/>
            <person name="Lapidus A."/>
            <person name="Lindquist E."/>
            <person name="Lipzen A."/>
            <person name="Meier-Kolthoff J.P."/>
            <person name="Ohm R.A."/>
            <person name="Otillar R.P."/>
            <person name="Pangilinan J."/>
            <person name="Peng Y."/>
            <person name="Rokas A."/>
            <person name="Rosa C.A."/>
            <person name="Scheuner C."/>
            <person name="Sibirny A.A."/>
            <person name="Slot J.C."/>
            <person name="Stielow J.B."/>
            <person name="Sun H."/>
            <person name="Kurtzman C.P."/>
            <person name="Blackwell M."/>
            <person name="Grigoriev I.V."/>
            <person name="Jeffries T.W."/>
        </authorList>
    </citation>
    <scope>NUCLEOTIDE SEQUENCE [LARGE SCALE GENOMIC DNA]</scope>
    <source>
        <strain evidence="8">NRRL Y-12698</strain>
    </source>
</reference>
<dbReference type="EMBL" id="KV454427">
    <property type="protein sequence ID" value="ODQ81709.1"/>
    <property type="molecule type" value="Genomic_DNA"/>
</dbReference>
<keyword evidence="1" id="KW-0479">Metal-binding</keyword>
<accession>A0A1E3QVM2</accession>
<feature type="region of interest" description="Disordered" evidence="5">
    <location>
        <begin position="220"/>
        <end position="239"/>
    </location>
</feature>
<keyword evidence="2 4" id="KW-0863">Zinc-finger</keyword>
<dbReference type="SMART" id="SM00355">
    <property type="entry name" value="ZnF_C2H2"/>
    <property type="match status" value="3"/>
</dbReference>
<organism evidence="7 8">
    <name type="scientific">Babjeviella inositovora NRRL Y-12698</name>
    <dbReference type="NCBI Taxonomy" id="984486"/>
    <lineage>
        <taxon>Eukaryota</taxon>
        <taxon>Fungi</taxon>
        <taxon>Dikarya</taxon>
        <taxon>Ascomycota</taxon>
        <taxon>Saccharomycotina</taxon>
        <taxon>Pichiomycetes</taxon>
        <taxon>Serinales incertae sedis</taxon>
        <taxon>Babjeviella</taxon>
    </lineage>
</organism>
<feature type="domain" description="C2H2-type" evidence="6">
    <location>
        <begin position="268"/>
        <end position="295"/>
    </location>
</feature>
<protein>
    <recommendedName>
        <fullName evidence="6">C2H2-type domain-containing protein</fullName>
    </recommendedName>
</protein>
<proteinExistence type="predicted"/>
<evidence type="ECO:0000259" key="6">
    <source>
        <dbReference type="PROSITE" id="PS50157"/>
    </source>
</evidence>
<dbReference type="Proteomes" id="UP000094336">
    <property type="component" value="Unassembled WGS sequence"/>
</dbReference>
<dbReference type="OrthoDB" id="10018191at2759"/>
<feature type="region of interest" description="Disordered" evidence="5">
    <location>
        <begin position="51"/>
        <end position="105"/>
    </location>
</feature>
<keyword evidence="3" id="KW-0862">Zinc</keyword>
<dbReference type="PROSITE" id="PS00028">
    <property type="entry name" value="ZINC_FINGER_C2H2_1"/>
    <property type="match status" value="1"/>
</dbReference>
<dbReference type="InterPro" id="IPR036236">
    <property type="entry name" value="Znf_C2H2_sf"/>
</dbReference>
<gene>
    <name evidence="7" type="ORF">BABINDRAFT_159961</name>
</gene>